<evidence type="ECO:0000313" key="2">
    <source>
        <dbReference type="EMBL" id="KAG7389501.1"/>
    </source>
</evidence>
<evidence type="ECO:0000256" key="1">
    <source>
        <dbReference type="SAM" id="SignalP"/>
    </source>
</evidence>
<sequence length="115" mass="12811">MQSILLFFATVFAILASRAVDAVSLTLWTYKGAKTSIMEFKIPSKLPANTKIAFFDNSYCLSAGVIYSSTKAGSENFTKKFKMRSFMLFDNALGMDNWKYKDVCGEDGLKITSSK</sequence>
<feature type="signal peptide" evidence="1">
    <location>
        <begin position="1"/>
        <end position="22"/>
    </location>
</feature>
<name>A0A8T1W885_9STRA</name>
<dbReference type="AlphaFoldDB" id="A0A8T1W885"/>
<organism evidence="2 3">
    <name type="scientific">Phytophthora boehmeriae</name>
    <dbReference type="NCBI Taxonomy" id="109152"/>
    <lineage>
        <taxon>Eukaryota</taxon>
        <taxon>Sar</taxon>
        <taxon>Stramenopiles</taxon>
        <taxon>Oomycota</taxon>
        <taxon>Peronosporomycetes</taxon>
        <taxon>Peronosporales</taxon>
        <taxon>Peronosporaceae</taxon>
        <taxon>Phytophthora</taxon>
    </lineage>
</organism>
<accession>A0A8T1W885</accession>
<gene>
    <name evidence="2" type="ORF">PHYBOEH_007434</name>
</gene>
<comment type="caution">
    <text evidence="2">The sequence shown here is derived from an EMBL/GenBank/DDBJ whole genome shotgun (WGS) entry which is preliminary data.</text>
</comment>
<dbReference type="Proteomes" id="UP000693981">
    <property type="component" value="Unassembled WGS sequence"/>
</dbReference>
<keyword evidence="1" id="KW-0732">Signal</keyword>
<dbReference type="EMBL" id="JAGDFL010000408">
    <property type="protein sequence ID" value="KAG7389501.1"/>
    <property type="molecule type" value="Genomic_DNA"/>
</dbReference>
<evidence type="ECO:0000313" key="3">
    <source>
        <dbReference type="Proteomes" id="UP000693981"/>
    </source>
</evidence>
<reference evidence="2" key="1">
    <citation type="submission" date="2021-02" db="EMBL/GenBank/DDBJ databases">
        <authorList>
            <person name="Palmer J.M."/>
        </authorList>
    </citation>
    <scope>NUCLEOTIDE SEQUENCE</scope>
    <source>
        <strain evidence="2">SCRP23</strain>
    </source>
</reference>
<keyword evidence="3" id="KW-1185">Reference proteome</keyword>
<protein>
    <submittedName>
        <fullName evidence="2">Uncharacterized protein</fullName>
    </submittedName>
</protein>
<proteinExistence type="predicted"/>
<feature type="chain" id="PRO_5035768608" evidence="1">
    <location>
        <begin position="23"/>
        <end position="115"/>
    </location>
</feature>